<comment type="caution">
    <text evidence="1">The sequence shown here is derived from an EMBL/GenBank/DDBJ whole genome shotgun (WGS) entry which is preliminary data.</text>
</comment>
<evidence type="ECO:0000313" key="1">
    <source>
        <dbReference type="EMBL" id="KAI0054027.1"/>
    </source>
</evidence>
<keyword evidence="2" id="KW-1185">Reference proteome</keyword>
<proteinExistence type="predicted"/>
<organism evidence="1 2">
    <name type="scientific">Auriscalpium vulgare</name>
    <dbReference type="NCBI Taxonomy" id="40419"/>
    <lineage>
        <taxon>Eukaryota</taxon>
        <taxon>Fungi</taxon>
        <taxon>Dikarya</taxon>
        <taxon>Basidiomycota</taxon>
        <taxon>Agaricomycotina</taxon>
        <taxon>Agaricomycetes</taxon>
        <taxon>Russulales</taxon>
        <taxon>Auriscalpiaceae</taxon>
        <taxon>Auriscalpium</taxon>
    </lineage>
</organism>
<dbReference type="Proteomes" id="UP000814033">
    <property type="component" value="Unassembled WGS sequence"/>
</dbReference>
<reference evidence="1" key="1">
    <citation type="submission" date="2021-02" db="EMBL/GenBank/DDBJ databases">
        <authorList>
            <consortium name="DOE Joint Genome Institute"/>
            <person name="Ahrendt S."/>
            <person name="Looney B.P."/>
            <person name="Miyauchi S."/>
            <person name="Morin E."/>
            <person name="Drula E."/>
            <person name="Courty P.E."/>
            <person name="Chicoki N."/>
            <person name="Fauchery L."/>
            <person name="Kohler A."/>
            <person name="Kuo A."/>
            <person name="Labutti K."/>
            <person name="Pangilinan J."/>
            <person name="Lipzen A."/>
            <person name="Riley R."/>
            <person name="Andreopoulos W."/>
            <person name="He G."/>
            <person name="Johnson J."/>
            <person name="Barry K.W."/>
            <person name="Grigoriev I.V."/>
            <person name="Nagy L."/>
            <person name="Hibbett D."/>
            <person name="Henrissat B."/>
            <person name="Matheny P.B."/>
            <person name="Labbe J."/>
            <person name="Martin F."/>
        </authorList>
    </citation>
    <scope>NUCLEOTIDE SEQUENCE</scope>
    <source>
        <strain evidence="1">FP105234-sp</strain>
    </source>
</reference>
<accession>A0ACB8SCZ3</accession>
<sequence length="233" mass="26105">MSPFHLTISKILKPSELPSDEELIVASKEILKSTETWKHGKSHQKNKVHTFSRPKGHGDGASWHCRVSEHGPQDATFDEFWTMLGSNHSENEKEYIGDVKKVTLVKKLSPTQEIWSMYYEFGSFGVSPRVFTVLQTTYYDPNSPRTGIFTCIPVDLSEDPELMKLEESAVKGHYCSVECVKELPNGNVEWRMATTSSPGGHIPAFLVDSTMGSTISSVCLPTSRYTSRLNQTS</sequence>
<protein>
    <submittedName>
        <fullName evidence="1">Uncharacterized protein</fullName>
    </submittedName>
</protein>
<gene>
    <name evidence="1" type="ORF">FA95DRAFT_27427</name>
</gene>
<name>A0ACB8SCZ3_9AGAM</name>
<evidence type="ECO:0000313" key="2">
    <source>
        <dbReference type="Proteomes" id="UP000814033"/>
    </source>
</evidence>
<reference evidence="1" key="2">
    <citation type="journal article" date="2022" name="New Phytol.">
        <title>Evolutionary transition to the ectomycorrhizal habit in the genomes of a hyperdiverse lineage of mushroom-forming fungi.</title>
        <authorList>
            <person name="Looney B."/>
            <person name="Miyauchi S."/>
            <person name="Morin E."/>
            <person name="Drula E."/>
            <person name="Courty P.E."/>
            <person name="Kohler A."/>
            <person name="Kuo A."/>
            <person name="LaButti K."/>
            <person name="Pangilinan J."/>
            <person name="Lipzen A."/>
            <person name="Riley R."/>
            <person name="Andreopoulos W."/>
            <person name="He G."/>
            <person name="Johnson J."/>
            <person name="Nolan M."/>
            <person name="Tritt A."/>
            <person name="Barry K.W."/>
            <person name="Grigoriev I.V."/>
            <person name="Nagy L.G."/>
            <person name="Hibbett D."/>
            <person name="Henrissat B."/>
            <person name="Matheny P.B."/>
            <person name="Labbe J."/>
            <person name="Martin F.M."/>
        </authorList>
    </citation>
    <scope>NUCLEOTIDE SEQUENCE</scope>
    <source>
        <strain evidence="1">FP105234-sp</strain>
    </source>
</reference>
<dbReference type="EMBL" id="MU275838">
    <property type="protein sequence ID" value="KAI0054027.1"/>
    <property type="molecule type" value="Genomic_DNA"/>
</dbReference>